<evidence type="ECO:0000256" key="1">
    <source>
        <dbReference type="ARBA" id="ARBA00004220"/>
    </source>
</evidence>
<evidence type="ECO:0000256" key="5">
    <source>
        <dbReference type="SAM" id="MobiDB-lite"/>
    </source>
</evidence>
<feature type="region of interest" description="Disordered" evidence="5">
    <location>
        <begin position="255"/>
        <end position="274"/>
    </location>
</feature>
<dbReference type="Pfam" id="PF23138">
    <property type="entry name" value="CTLH_Armc9"/>
    <property type="match status" value="1"/>
</dbReference>
<dbReference type="InterPro" id="IPR006594">
    <property type="entry name" value="LisH"/>
</dbReference>
<dbReference type="GO" id="GO:0031901">
    <property type="term" value="C:early endosome membrane"/>
    <property type="evidence" value="ECO:0007669"/>
    <property type="project" value="UniProtKB-SubCell"/>
</dbReference>
<dbReference type="GO" id="GO:0141039">
    <property type="term" value="F:phosphatidylinositol 3-kinase inhibitor activity"/>
    <property type="evidence" value="ECO:0007669"/>
    <property type="project" value="InterPro"/>
</dbReference>
<evidence type="ECO:0000313" key="8">
    <source>
        <dbReference type="Proteomes" id="UP000198211"/>
    </source>
</evidence>
<dbReference type="InterPro" id="IPR036322">
    <property type="entry name" value="WD40_repeat_dom_sf"/>
</dbReference>
<feature type="domain" description="ARMC9 CTLH-like" evidence="6">
    <location>
        <begin position="50"/>
        <end position="175"/>
    </location>
</feature>
<keyword evidence="4" id="KW-0967">Endosome</keyword>
<evidence type="ECO:0000313" key="7">
    <source>
        <dbReference type="EMBL" id="OWZ23299.1"/>
    </source>
</evidence>
<evidence type="ECO:0000256" key="4">
    <source>
        <dbReference type="ARBA" id="ARBA00022753"/>
    </source>
</evidence>
<protein>
    <submittedName>
        <fullName evidence="7">WD repeat-containing hypothatical protein</fullName>
    </submittedName>
</protein>
<comment type="similarity">
    <text evidence="3">Belongs to the WD repeat WDR91 family.</text>
</comment>
<dbReference type="PROSITE" id="PS50896">
    <property type="entry name" value="LISH"/>
    <property type="match status" value="1"/>
</dbReference>
<gene>
    <name evidence="7" type="ORF">PHMEG_0001847</name>
</gene>
<dbReference type="GO" id="GO:0045022">
    <property type="term" value="P:early endosome to late endosome transport"/>
    <property type="evidence" value="ECO:0007669"/>
    <property type="project" value="InterPro"/>
</dbReference>
<dbReference type="Gene3D" id="2.130.10.10">
    <property type="entry name" value="YVTN repeat-like/Quinoprotein amine dehydrogenase"/>
    <property type="match status" value="1"/>
</dbReference>
<dbReference type="Proteomes" id="UP000198211">
    <property type="component" value="Unassembled WGS sequence"/>
</dbReference>
<dbReference type="InterPro" id="IPR039724">
    <property type="entry name" value="WDR91"/>
</dbReference>
<sequence length="720" mass="80510">MEPPSLLPHVDELVMEYLLFRGFTKSFQVFSAERKRDRAWGFDVEQIISHLLVAVQTYQIENVLETWKFLTARFFNHLDASYALTLQQLETSLLRLYVVNAVKTGHKEKAVEFFQLHADKLNALVAAGSDAWSRWFILPYIERPESDLYFQVFFGQPWLEAFVTSFRNFLSLVFRNLPLPKLLAFQLARLEEPTLKLRLKVSQSEATRLRMYNSEATTKIKKLEEAGRQLHSILRMMVQHSFMEHFAASTPNYVDVTSDRNKSRSRSRSYGAATTSVGLSHKQMKEIGELFGIISEESPHVDPPVPVDPRDMPRVAEVYLPVDELSDDGVLDQDDEVDDETLDSPVLEDDLASPIDVGDKSRAVLIREFNMLNDWEPTKSAMTARSRFSSDGQFLAIAKLGNNHIDIWSSNPVALSPSSTIKLPSKLTSLSWLGPGPSKQLLACTLEDGEMMLWDSDGHEVISCPPNEDNLQVQQLMCAREAPIAACLYTSLDEEDNALQQILVLHGGMDEPMQDFMPMEDKQLTCVAWSNKGDVLITGSRPGDVEFIDVIRPEQIHRCNLISCSGSSRIDGGDLSAICLSPDGASMLSVHENGAIVMEWSVASILVAVASPTDAASDVRGSVIDVKPTLTRTYEIDKPLASTVADVDTTIRFLGVTDYFVVADSTSLYIFKRGEKRCISAFIPNQVTVADLDWHPKLQVCCSANQEGAISLWSMKEALK</sequence>
<comment type="caution">
    <text evidence="7">The sequence shown here is derived from an EMBL/GenBank/DDBJ whole genome shotgun (WGS) entry which is preliminary data.</text>
</comment>
<dbReference type="SUPFAM" id="SSF50978">
    <property type="entry name" value="WD40 repeat-like"/>
    <property type="match status" value="1"/>
</dbReference>
<dbReference type="STRING" id="4795.A0A225X238"/>
<dbReference type="EMBL" id="NBNE01000073">
    <property type="protein sequence ID" value="OWZ23299.1"/>
    <property type="molecule type" value="Genomic_DNA"/>
</dbReference>
<dbReference type="InterPro" id="IPR056327">
    <property type="entry name" value="ARMC9_CTLH-like_dom"/>
</dbReference>
<dbReference type="PANTHER" id="PTHR13083:SF3">
    <property type="entry name" value="WD REPEAT-CONTAINING PROTEIN 91"/>
    <property type="match status" value="1"/>
</dbReference>
<organism evidence="7 8">
    <name type="scientific">Phytophthora megakarya</name>
    <dbReference type="NCBI Taxonomy" id="4795"/>
    <lineage>
        <taxon>Eukaryota</taxon>
        <taxon>Sar</taxon>
        <taxon>Stramenopiles</taxon>
        <taxon>Oomycota</taxon>
        <taxon>Peronosporomycetes</taxon>
        <taxon>Peronosporales</taxon>
        <taxon>Peronosporaceae</taxon>
        <taxon>Phytophthora</taxon>
    </lineage>
</organism>
<reference evidence="8" key="1">
    <citation type="submission" date="2017-03" db="EMBL/GenBank/DDBJ databases">
        <title>Phytopthora megakarya and P. palmivora, two closely related causual agents of cacao black pod achieved similar genome size and gene model numbers by different mechanisms.</title>
        <authorList>
            <person name="Ali S."/>
            <person name="Shao J."/>
            <person name="Larry D.J."/>
            <person name="Kronmiller B."/>
            <person name="Shen D."/>
            <person name="Strem M.D."/>
            <person name="Melnick R.L."/>
            <person name="Guiltinan M.J."/>
            <person name="Tyler B.M."/>
            <person name="Meinhardt L.W."/>
            <person name="Bailey B.A."/>
        </authorList>
    </citation>
    <scope>NUCLEOTIDE SEQUENCE [LARGE SCALE GENOMIC DNA]</scope>
    <source>
        <strain evidence="8">zdho120</strain>
    </source>
</reference>
<dbReference type="GO" id="GO:0031902">
    <property type="term" value="C:late endosome membrane"/>
    <property type="evidence" value="ECO:0007669"/>
    <property type="project" value="UniProtKB-SubCell"/>
</dbReference>
<evidence type="ECO:0000256" key="2">
    <source>
        <dbReference type="ARBA" id="ARBA00004414"/>
    </source>
</evidence>
<dbReference type="SMART" id="SM00320">
    <property type="entry name" value="WD40"/>
    <property type="match status" value="4"/>
</dbReference>
<accession>A0A225X238</accession>
<name>A0A225X238_9STRA</name>
<evidence type="ECO:0000256" key="3">
    <source>
        <dbReference type="ARBA" id="ARBA00006128"/>
    </source>
</evidence>
<dbReference type="AlphaFoldDB" id="A0A225X238"/>
<evidence type="ECO:0000259" key="6">
    <source>
        <dbReference type="Pfam" id="PF23138"/>
    </source>
</evidence>
<dbReference type="GO" id="GO:0051898">
    <property type="term" value="P:negative regulation of phosphatidylinositol 3-kinase/protein kinase B signal transduction"/>
    <property type="evidence" value="ECO:0007669"/>
    <property type="project" value="InterPro"/>
</dbReference>
<dbReference type="InterPro" id="IPR015943">
    <property type="entry name" value="WD40/YVTN_repeat-like_dom_sf"/>
</dbReference>
<dbReference type="OrthoDB" id="193023at2759"/>
<keyword evidence="8" id="KW-1185">Reference proteome</keyword>
<dbReference type="InterPro" id="IPR001680">
    <property type="entry name" value="WD40_rpt"/>
</dbReference>
<dbReference type="PANTHER" id="PTHR13083">
    <property type="entry name" value="WD REPEAT-CONTAINING PROTEIN 91"/>
    <property type="match status" value="1"/>
</dbReference>
<comment type="subcellular location">
    <subcellularLocation>
        <location evidence="1">Early endosome membrane</location>
        <topology evidence="1">Peripheral membrane protein</topology>
    </subcellularLocation>
    <subcellularLocation>
        <location evidence="2">Late endosome membrane</location>
    </subcellularLocation>
</comment>
<proteinExistence type="inferred from homology"/>